<dbReference type="GeneID" id="40728635"/>
<feature type="region of interest" description="Disordered" evidence="7">
    <location>
        <begin position="1"/>
        <end position="35"/>
    </location>
</feature>
<dbReference type="GO" id="GO:0000981">
    <property type="term" value="F:DNA-binding transcription factor activity, RNA polymerase II-specific"/>
    <property type="evidence" value="ECO:0007669"/>
    <property type="project" value="InterPro"/>
</dbReference>
<dbReference type="RefSeq" id="XP_029737563.1">
    <property type="nucleotide sequence ID" value="XM_029886332.1"/>
</dbReference>
<organism evidence="9 10">
    <name type="scientific">Sporisorium graminicola</name>
    <dbReference type="NCBI Taxonomy" id="280036"/>
    <lineage>
        <taxon>Eukaryota</taxon>
        <taxon>Fungi</taxon>
        <taxon>Dikarya</taxon>
        <taxon>Basidiomycota</taxon>
        <taxon>Ustilaginomycotina</taxon>
        <taxon>Ustilaginomycetes</taxon>
        <taxon>Ustilaginales</taxon>
        <taxon>Ustilaginaceae</taxon>
        <taxon>Sporisorium</taxon>
    </lineage>
</organism>
<dbReference type="InterPro" id="IPR057939">
    <property type="entry name" value="TRF2_HOY1_PH"/>
</dbReference>
<dbReference type="InterPro" id="IPR050877">
    <property type="entry name" value="EMX-VAX-Noto_Homeobox_TFs"/>
</dbReference>
<dbReference type="Pfam" id="PF00046">
    <property type="entry name" value="Homeodomain"/>
    <property type="match status" value="1"/>
</dbReference>
<feature type="region of interest" description="Disordered" evidence="7">
    <location>
        <begin position="962"/>
        <end position="1059"/>
    </location>
</feature>
<keyword evidence="10" id="KW-1185">Reference proteome</keyword>
<evidence type="ECO:0000256" key="4">
    <source>
        <dbReference type="ARBA" id="ARBA00023242"/>
    </source>
</evidence>
<evidence type="ECO:0000256" key="1">
    <source>
        <dbReference type="ARBA" id="ARBA00004123"/>
    </source>
</evidence>
<feature type="compositionally biased region" description="Polar residues" evidence="7">
    <location>
        <begin position="962"/>
        <end position="979"/>
    </location>
</feature>
<dbReference type="GO" id="GO:0000978">
    <property type="term" value="F:RNA polymerase II cis-regulatory region sequence-specific DNA binding"/>
    <property type="evidence" value="ECO:0007669"/>
    <property type="project" value="TreeGrafter"/>
</dbReference>
<feature type="compositionally biased region" description="Basic and acidic residues" evidence="7">
    <location>
        <begin position="1049"/>
        <end position="1059"/>
    </location>
</feature>
<evidence type="ECO:0000313" key="9">
    <source>
        <dbReference type="EMBL" id="TKY85578.1"/>
    </source>
</evidence>
<dbReference type="EMBL" id="SRRM01000020">
    <property type="protein sequence ID" value="TKY85578.1"/>
    <property type="molecule type" value="Genomic_DNA"/>
</dbReference>
<dbReference type="Proteomes" id="UP000306050">
    <property type="component" value="Chromosome SGRAM_7"/>
</dbReference>
<comment type="caution">
    <text evidence="9">The sequence shown here is derived from an EMBL/GenBank/DDBJ whole genome shotgun (WGS) entry which is preliminary data.</text>
</comment>
<feature type="region of interest" description="Disordered" evidence="7">
    <location>
        <begin position="823"/>
        <end position="843"/>
    </location>
</feature>
<dbReference type="CDD" id="cd00086">
    <property type="entry name" value="homeodomain"/>
    <property type="match status" value="1"/>
</dbReference>
<feature type="compositionally biased region" description="Basic and acidic residues" evidence="7">
    <location>
        <begin position="1003"/>
        <end position="1019"/>
    </location>
</feature>
<dbReference type="AlphaFoldDB" id="A0A4U7KQW6"/>
<dbReference type="PANTHER" id="PTHR24339:SF28">
    <property type="entry name" value="E5-RELATED"/>
    <property type="match status" value="1"/>
</dbReference>
<feature type="region of interest" description="Disordered" evidence="7">
    <location>
        <begin position="213"/>
        <end position="255"/>
    </location>
</feature>
<feature type="region of interest" description="Disordered" evidence="7">
    <location>
        <begin position="774"/>
        <end position="797"/>
    </location>
</feature>
<dbReference type="Gene3D" id="1.10.10.60">
    <property type="entry name" value="Homeodomain-like"/>
    <property type="match status" value="1"/>
</dbReference>
<dbReference type="OrthoDB" id="6159439at2759"/>
<keyword evidence="4 5" id="KW-0539">Nucleus</keyword>
<feature type="region of interest" description="Disordered" evidence="7">
    <location>
        <begin position="108"/>
        <end position="146"/>
    </location>
</feature>
<evidence type="ECO:0000256" key="6">
    <source>
        <dbReference type="RuleBase" id="RU000682"/>
    </source>
</evidence>
<dbReference type="InterPro" id="IPR017970">
    <property type="entry name" value="Homeobox_CS"/>
</dbReference>
<dbReference type="KEGG" id="sgra:EX895_005740"/>
<sequence>MSHRPQRAAAVQANKATSAALAPARRRSDSQASIKTITTPQQHFKDEDRRYDGLCSPSMDIVMQRSSHQDLRRFDVGSVPSAAAAVHDEGRSYGGNAMQMYWPQDEPAVGGAGQPHASGGGAYDPQQLWGEPQHAQQHSLSHYDQVPNHGMFDLHYGYSAQSNSLGLKGESGLNVGLEGDLDLSGDHAQREQRCLAPSTSEAMALLDNLPFKASSSADDNDSYEDSTDSDLPPEKRKLSAAFRPRGRKKRNKCTPDQLRSLEAFFDKNRNPTGRVRLELSRKLRMPERSVQVWFQNRRAKVKTVERRGDTGSDTGRKKSCSIRLSERDALKSAAGSHGRMTRNQAAAAAAAEADQKPSVTAIPTSALCIGTWRRVSPLICFFSRRLQSLTWYLTSESIGFKLEIPWTSIRSAYFDGPSNPSIAERAEGVRVPLGHFVIDLERPPTFFMEVFRSAPVTAKNGVSEEPKVSWRQCEDFTEDHQAMTVSRHVLNGPYEELRSAVLALAQCNEVLQHLIQFHDESQRATGAIPTGSGSTADNFGLVNNVVRGPDPFALPPPPSMDACTALTGVDAYGNSLHMPMQPHPINMSASSSSSSSMTKSAAWHSFRTPMRGVEQPWEFDSPASVSTNLSEASLDSNRHTLGYSPYGVPTSIEASPRSGLGSSMDLNTLRIDAGRITSLGTAVAPGASGPHLPMMGDGGGGDLDSSRASFGGWEGRLSYDTPAGHQGGEQYSLAPSSLMETGQMSSHAMQMANGLNMQLHRADVERQDYGHSDDLEQATEPKVEASQLHESRGGSMYDCKDASSNDLLAEDSNSLLVSRRFSTTDASHADTAGQADEPDVSSRRADYKVAFSNALGPVSLTPSASNSSDGGGGDGRMMALEEDAFSGKTPTHRTCFSSALQMNQVNGEVHSEALSLGAPASGNDESDEQGAAQGRARSNTYRPSTHGGAIVEGLSSTVQISEGTRQGQSPILDTTLDSCSDSKRSGSADATGIAVDDYVEPAAQRDDKRQTRDEGKTFEALEGSPGLLSLGDGGVERDASPTSASSADSNERSAEDVHE</sequence>
<dbReference type="Pfam" id="PF24818">
    <property type="entry name" value="PH_TRF2_HOY1"/>
    <property type="match status" value="1"/>
</dbReference>
<comment type="subcellular location">
    <subcellularLocation>
        <location evidence="1 5 6">Nucleus</location>
    </subcellularLocation>
</comment>
<proteinExistence type="predicted"/>
<dbReference type="InterPro" id="IPR001356">
    <property type="entry name" value="HD"/>
</dbReference>
<evidence type="ECO:0000259" key="8">
    <source>
        <dbReference type="PROSITE" id="PS50071"/>
    </source>
</evidence>
<feature type="DNA-binding region" description="Homeobox" evidence="5">
    <location>
        <begin position="246"/>
        <end position="305"/>
    </location>
</feature>
<keyword evidence="2 5" id="KW-0238">DNA-binding</keyword>
<dbReference type="GO" id="GO:0005634">
    <property type="term" value="C:nucleus"/>
    <property type="evidence" value="ECO:0007669"/>
    <property type="project" value="UniProtKB-SubCell"/>
</dbReference>
<feature type="compositionally biased region" description="Acidic residues" evidence="7">
    <location>
        <begin position="218"/>
        <end position="228"/>
    </location>
</feature>
<dbReference type="InterPro" id="IPR009057">
    <property type="entry name" value="Homeodomain-like_sf"/>
</dbReference>
<feature type="region of interest" description="Disordered" evidence="7">
    <location>
        <begin position="916"/>
        <end position="949"/>
    </location>
</feature>
<reference evidence="9 10" key="1">
    <citation type="submission" date="2019-05" db="EMBL/GenBank/DDBJ databases">
        <title>Sporisorium graminicola CBS 10092 draft sequencing and annotation.</title>
        <authorList>
            <person name="Solano-Gonzalez S."/>
            <person name="Caddick M.X."/>
            <person name="Darby A."/>
        </authorList>
    </citation>
    <scope>NUCLEOTIDE SEQUENCE [LARGE SCALE GENOMIC DNA]</scope>
    <source>
        <strain evidence="9 10">CBS 10092</strain>
    </source>
</reference>
<keyword evidence="3 5" id="KW-0371">Homeobox</keyword>
<accession>A0A4U7KQW6</accession>
<name>A0A4U7KQW6_9BASI</name>
<dbReference type="PROSITE" id="PS50071">
    <property type="entry name" value="HOMEOBOX_2"/>
    <property type="match status" value="1"/>
</dbReference>
<feature type="compositionally biased region" description="Low complexity" evidence="7">
    <location>
        <begin position="1021"/>
        <end position="1030"/>
    </location>
</feature>
<evidence type="ECO:0000256" key="7">
    <source>
        <dbReference type="SAM" id="MobiDB-lite"/>
    </source>
</evidence>
<dbReference type="SUPFAM" id="SSF46689">
    <property type="entry name" value="Homeodomain-like"/>
    <property type="match status" value="1"/>
</dbReference>
<dbReference type="SMART" id="SM00389">
    <property type="entry name" value="HOX"/>
    <property type="match status" value="1"/>
</dbReference>
<gene>
    <name evidence="9" type="ORF">EX895_005740</name>
</gene>
<dbReference type="PANTHER" id="PTHR24339">
    <property type="entry name" value="HOMEOBOX PROTEIN EMX-RELATED"/>
    <property type="match status" value="1"/>
</dbReference>
<feature type="region of interest" description="Disordered" evidence="7">
    <location>
        <begin position="856"/>
        <end position="878"/>
    </location>
</feature>
<feature type="compositionally biased region" description="Gly residues" evidence="7">
    <location>
        <begin position="110"/>
        <end position="122"/>
    </location>
</feature>
<evidence type="ECO:0000256" key="3">
    <source>
        <dbReference type="ARBA" id="ARBA00023155"/>
    </source>
</evidence>
<evidence type="ECO:0000256" key="5">
    <source>
        <dbReference type="PROSITE-ProRule" id="PRU00108"/>
    </source>
</evidence>
<evidence type="ECO:0000256" key="2">
    <source>
        <dbReference type="ARBA" id="ARBA00023125"/>
    </source>
</evidence>
<dbReference type="PROSITE" id="PS00027">
    <property type="entry name" value="HOMEOBOX_1"/>
    <property type="match status" value="1"/>
</dbReference>
<feature type="region of interest" description="Disordered" evidence="7">
    <location>
        <begin position="331"/>
        <end position="355"/>
    </location>
</feature>
<protein>
    <recommendedName>
        <fullName evidence="8">Homeobox domain-containing protein</fullName>
    </recommendedName>
</protein>
<evidence type="ECO:0000313" key="10">
    <source>
        <dbReference type="Proteomes" id="UP000306050"/>
    </source>
</evidence>
<feature type="domain" description="Homeobox" evidence="8">
    <location>
        <begin position="244"/>
        <end position="304"/>
    </location>
</feature>